<organism evidence="4 5">
    <name type="scientific">Synergistes jonesii</name>
    <dbReference type="NCBI Taxonomy" id="2754"/>
    <lineage>
        <taxon>Bacteria</taxon>
        <taxon>Thermotogati</taxon>
        <taxon>Synergistota</taxon>
        <taxon>Synergistia</taxon>
        <taxon>Synergistales</taxon>
        <taxon>Synergistaceae</taxon>
        <taxon>Synergistes</taxon>
    </lineage>
</organism>
<dbReference type="EMBL" id="JMKI01000021">
    <property type="protein sequence ID" value="KEJ92686.1"/>
    <property type="molecule type" value="Genomic_DNA"/>
</dbReference>
<accession>A0A073IT77</accession>
<reference evidence="4 5" key="1">
    <citation type="submission" date="2014-04" db="EMBL/GenBank/DDBJ databases">
        <title>Draft Genome Sequence of Synergistes jonesii.</title>
        <authorList>
            <person name="Coil D.A."/>
            <person name="Eisen J.A."/>
            <person name="Holland-Moritz H.E."/>
        </authorList>
    </citation>
    <scope>NUCLEOTIDE SEQUENCE [LARGE SCALE GENOMIC DNA]</scope>
    <source>
        <strain evidence="4 5">78-1</strain>
    </source>
</reference>
<dbReference type="RefSeq" id="WP_037975375.1">
    <property type="nucleotide sequence ID" value="NZ_JMKI01000021.1"/>
</dbReference>
<keyword evidence="2" id="KW-0288">FMN</keyword>
<name>A0A073IT77_9BACT</name>
<evidence type="ECO:0000259" key="3">
    <source>
        <dbReference type="Pfam" id="PF03358"/>
    </source>
</evidence>
<gene>
    <name evidence="4" type="ORF">EH55_02700</name>
</gene>
<dbReference type="Proteomes" id="UP000027665">
    <property type="component" value="Unassembled WGS sequence"/>
</dbReference>
<keyword evidence="1" id="KW-0285">Flavoprotein</keyword>
<dbReference type="GeneID" id="90983267"/>
<dbReference type="AlphaFoldDB" id="A0A073IT77"/>
<dbReference type="GO" id="GO:0016491">
    <property type="term" value="F:oxidoreductase activity"/>
    <property type="evidence" value="ECO:0007669"/>
    <property type="project" value="InterPro"/>
</dbReference>
<dbReference type="PANTHER" id="PTHR43278:SF2">
    <property type="entry name" value="IRON-SULFUR FLAVOPROTEIN"/>
    <property type="match status" value="1"/>
</dbReference>
<comment type="caution">
    <text evidence="4">The sequence shown here is derived from an EMBL/GenBank/DDBJ whole genome shotgun (WGS) entry which is preliminary data.</text>
</comment>
<evidence type="ECO:0000313" key="5">
    <source>
        <dbReference type="Proteomes" id="UP000027665"/>
    </source>
</evidence>
<feature type="domain" description="NADPH-dependent FMN reductase-like" evidence="3">
    <location>
        <begin position="7"/>
        <end position="130"/>
    </location>
</feature>
<dbReference type="OrthoDB" id="9805976at2"/>
<sequence length="187" mass="20323">MEGKKVVTLLLGSPRKGGNSEQLADSLAKGAEEKGCEVRKVRLAGKKLNGCFDCRKCWSTGAPCVQRDDMAQVYEDIAAADVLVFATPLYFYSWSSQIKPVWDRLLPFYAENAKIKVACKKAALLAAAGDAEDNVFDGLKASFRLACGFTKWEIAGMICAAGMYPKSDMAEKGGKFLAEAYELGKKL</sequence>
<dbReference type="SUPFAM" id="SSF52218">
    <property type="entry name" value="Flavoproteins"/>
    <property type="match status" value="1"/>
</dbReference>
<proteinExistence type="predicted"/>
<dbReference type="Pfam" id="PF03358">
    <property type="entry name" value="FMN_red"/>
    <property type="match status" value="1"/>
</dbReference>
<dbReference type="InterPro" id="IPR051796">
    <property type="entry name" value="ISF_SsuE-like"/>
</dbReference>
<evidence type="ECO:0000256" key="2">
    <source>
        <dbReference type="ARBA" id="ARBA00022643"/>
    </source>
</evidence>
<dbReference type="PATRIC" id="fig|2754.20.peg.692"/>
<dbReference type="STRING" id="2754.EH55_02700"/>
<dbReference type="InterPro" id="IPR005025">
    <property type="entry name" value="FMN_Rdtase-like_dom"/>
</dbReference>
<dbReference type="eggNOG" id="COG0655">
    <property type="taxonomic scope" value="Bacteria"/>
</dbReference>
<dbReference type="PANTHER" id="PTHR43278">
    <property type="entry name" value="NAD(P)H-DEPENDENT FMN-CONTAINING OXIDOREDUCTASE YWQN-RELATED"/>
    <property type="match status" value="1"/>
</dbReference>
<evidence type="ECO:0000256" key="1">
    <source>
        <dbReference type="ARBA" id="ARBA00022630"/>
    </source>
</evidence>
<protein>
    <submittedName>
        <fullName evidence="4">NADPH-dependent FMN reductase</fullName>
    </submittedName>
</protein>
<dbReference type="InterPro" id="IPR029039">
    <property type="entry name" value="Flavoprotein-like_sf"/>
</dbReference>
<keyword evidence="5" id="KW-1185">Reference proteome</keyword>
<dbReference type="Gene3D" id="3.40.50.360">
    <property type="match status" value="1"/>
</dbReference>
<evidence type="ECO:0000313" key="4">
    <source>
        <dbReference type="EMBL" id="KEJ92686.1"/>
    </source>
</evidence>